<dbReference type="GO" id="GO:0043139">
    <property type="term" value="F:5'-3' DNA helicase activity"/>
    <property type="evidence" value="ECO:0007669"/>
    <property type="project" value="InterPro"/>
</dbReference>
<organism evidence="2 3">
    <name type="scientific">Vanilla planifolia</name>
    <name type="common">Vanilla</name>
    <dbReference type="NCBI Taxonomy" id="51239"/>
    <lineage>
        <taxon>Eukaryota</taxon>
        <taxon>Viridiplantae</taxon>
        <taxon>Streptophyta</taxon>
        <taxon>Embryophyta</taxon>
        <taxon>Tracheophyta</taxon>
        <taxon>Spermatophyta</taxon>
        <taxon>Magnoliopsida</taxon>
        <taxon>Liliopsida</taxon>
        <taxon>Asparagales</taxon>
        <taxon>Orchidaceae</taxon>
        <taxon>Vanilloideae</taxon>
        <taxon>Vanilleae</taxon>
        <taxon>Vanilla</taxon>
    </lineage>
</organism>
<feature type="domain" description="Toprim" evidence="1">
    <location>
        <begin position="299"/>
        <end position="341"/>
    </location>
</feature>
<dbReference type="OrthoDB" id="1898560at2759"/>
<dbReference type="AlphaFoldDB" id="A0A835R287"/>
<dbReference type="CDD" id="cd01029">
    <property type="entry name" value="TOPRIM_primases"/>
    <property type="match status" value="1"/>
</dbReference>
<dbReference type="Gene3D" id="3.40.1360.10">
    <property type="match status" value="1"/>
</dbReference>
<dbReference type="InterPro" id="IPR027032">
    <property type="entry name" value="Twinkle-like"/>
</dbReference>
<dbReference type="PANTHER" id="PTHR12873:SF0">
    <property type="entry name" value="TWINKLE MTDNA HELICASE"/>
    <property type="match status" value="1"/>
</dbReference>
<dbReference type="GO" id="GO:0003697">
    <property type="term" value="F:single-stranded DNA binding"/>
    <property type="evidence" value="ECO:0007669"/>
    <property type="project" value="InterPro"/>
</dbReference>
<dbReference type="InterPro" id="IPR034154">
    <property type="entry name" value="TOPRIM_DnaG/twinkle"/>
</dbReference>
<dbReference type="Proteomes" id="UP000639772">
    <property type="component" value="Chromosome 6"/>
</dbReference>
<evidence type="ECO:0000259" key="1">
    <source>
        <dbReference type="Pfam" id="PF13662"/>
    </source>
</evidence>
<reference evidence="2 3" key="1">
    <citation type="journal article" date="2020" name="Nat. Food">
        <title>A phased Vanilla planifolia genome enables genetic improvement of flavour and production.</title>
        <authorList>
            <person name="Hasing T."/>
            <person name="Tang H."/>
            <person name="Brym M."/>
            <person name="Khazi F."/>
            <person name="Huang T."/>
            <person name="Chambers A.H."/>
        </authorList>
    </citation>
    <scope>NUCLEOTIDE SEQUENCE [LARGE SCALE GENOMIC DNA]</scope>
    <source>
        <tissue evidence="2">Leaf</tissue>
    </source>
</reference>
<accession>A0A835R287</accession>
<dbReference type="InterPro" id="IPR006171">
    <property type="entry name" value="TOPRIM_dom"/>
</dbReference>
<gene>
    <name evidence="2" type="ORF">HPP92_012781</name>
</gene>
<dbReference type="SUPFAM" id="SSF56731">
    <property type="entry name" value="DNA primase core"/>
    <property type="match status" value="1"/>
</dbReference>
<dbReference type="Pfam" id="PF13662">
    <property type="entry name" value="Toprim_4"/>
    <property type="match status" value="1"/>
</dbReference>
<evidence type="ECO:0000313" key="2">
    <source>
        <dbReference type="EMBL" id="KAG0478062.1"/>
    </source>
</evidence>
<dbReference type="EMBL" id="JADCNM010000006">
    <property type="protein sequence ID" value="KAG0478062.1"/>
    <property type="molecule type" value="Genomic_DNA"/>
</dbReference>
<sequence length="355" mass="40182">MSLLCCPFLSRTIRSICLMQVAHQLMEVISGDVFAIGFSCRLLHSRALPALLCVNPVRSNLRFISRSLKSSGSGFRSYSPLSSPNAVRVETREGQSVRAERTKNLQVKLAELGIGCDLSKIGQYMHALCPKCDGGESKENSLSIFIREDGKLAMWSCFRTDKCGWKGRIEIILQWKSSEDSLFSGFREWRGVTVYQNGGSSFVFKSQSHRTITETDFDLEPLCPEVIKYFSFRGISIETLRRNAVLQRRFGNEIVIAFTYRRNGKLVSCKYRTTDKKFWQEKDTEKIFYGLDDIVLGSDIIIVEGEIDKLSLEEAGYRNCLSVPNGAVSKVSNKVPCEEEARTRVFNIYGHARII</sequence>
<protein>
    <recommendedName>
        <fullName evidence="1">Toprim domain-containing protein</fullName>
    </recommendedName>
</protein>
<evidence type="ECO:0000313" key="3">
    <source>
        <dbReference type="Proteomes" id="UP000639772"/>
    </source>
</evidence>
<comment type="caution">
    <text evidence="2">The sequence shown here is derived from an EMBL/GenBank/DDBJ whole genome shotgun (WGS) entry which is preliminary data.</text>
</comment>
<proteinExistence type="predicted"/>
<name>A0A835R287_VANPL</name>
<dbReference type="PANTHER" id="PTHR12873">
    <property type="entry name" value="T7-LIKE MITOCHONDRIAL DNA HELICASE"/>
    <property type="match status" value="1"/>
</dbReference>